<organism evidence="1 2">
    <name type="scientific">Pedobacter kyungheensis</name>
    <dbReference type="NCBI Taxonomy" id="1069985"/>
    <lineage>
        <taxon>Bacteria</taxon>
        <taxon>Pseudomonadati</taxon>
        <taxon>Bacteroidota</taxon>
        <taxon>Sphingobacteriia</taxon>
        <taxon>Sphingobacteriales</taxon>
        <taxon>Sphingobacteriaceae</taxon>
        <taxon>Pedobacter</taxon>
    </lineage>
</organism>
<evidence type="ECO:0000313" key="1">
    <source>
        <dbReference type="EMBL" id="KIA92285.1"/>
    </source>
</evidence>
<sequence>MIFMGSLIMQPALFFCFWALAASAIKKSLKLFDIDSMSSPLYLSGKPALKSAQQVLEVFCESYSLEKVKLVLLEVFQGYALNDKKGFLELGISEQEVGEVFDGLIELVGAVRTLVEQGETDGLGSEV</sequence>
<protein>
    <submittedName>
        <fullName evidence="1">Uncharacterized protein</fullName>
    </submittedName>
</protein>
<name>A0A0C1DEC2_9SPHI</name>
<dbReference type="AlphaFoldDB" id="A0A0C1DEC2"/>
<gene>
    <name evidence="1" type="ORF">OC25_17795</name>
</gene>
<proteinExistence type="predicted"/>
<accession>A0A0C1DEC2</accession>
<comment type="caution">
    <text evidence="1">The sequence shown here is derived from an EMBL/GenBank/DDBJ whole genome shotgun (WGS) entry which is preliminary data.</text>
</comment>
<keyword evidence="2" id="KW-1185">Reference proteome</keyword>
<reference evidence="1 2" key="1">
    <citation type="submission" date="2014-10" db="EMBL/GenBank/DDBJ databases">
        <title>Pedobacter Kyungheensis.</title>
        <authorList>
            <person name="Anderson B.M."/>
            <person name="Newman J.D."/>
        </authorList>
    </citation>
    <scope>NUCLEOTIDE SEQUENCE [LARGE SCALE GENOMIC DNA]</scope>
    <source>
        <strain evidence="1 2">KACC 16221</strain>
    </source>
</reference>
<dbReference type="Proteomes" id="UP000031246">
    <property type="component" value="Unassembled WGS sequence"/>
</dbReference>
<evidence type="ECO:0000313" key="2">
    <source>
        <dbReference type="Proteomes" id="UP000031246"/>
    </source>
</evidence>
<dbReference type="EMBL" id="JSYN01000021">
    <property type="protein sequence ID" value="KIA92285.1"/>
    <property type="molecule type" value="Genomic_DNA"/>
</dbReference>